<evidence type="ECO:0000313" key="3">
    <source>
        <dbReference type="Proteomes" id="UP000198896"/>
    </source>
</evidence>
<dbReference type="OrthoDB" id="1685075at2"/>
<proteinExistence type="predicted"/>
<dbReference type="AlphaFoldDB" id="A0A1I1XTS7"/>
<dbReference type="EMBL" id="FONL01000001">
    <property type="protein sequence ID" value="SFE08970.1"/>
    <property type="molecule type" value="Genomic_DNA"/>
</dbReference>
<gene>
    <name evidence="2" type="ORF">SAMN05216245_101353</name>
</gene>
<feature type="signal peptide" evidence="1">
    <location>
        <begin position="1"/>
        <end position="22"/>
    </location>
</feature>
<protein>
    <submittedName>
        <fullName evidence="2">Uncharacterized protein</fullName>
    </submittedName>
</protein>
<evidence type="ECO:0000256" key="1">
    <source>
        <dbReference type="SAM" id="SignalP"/>
    </source>
</evidence>
<reference evidence="2 3" key="1">
    <citation type="submission" date="2016-10" db="EMBL/GenBank/DDBJ databases">
        <authorList>
            <person name="de Groot N.N."/>
        </authorList>
    </citation>
    <scope>NUCLEOTIDE SEQUENCE [LARGE SCALE GENOMIC DNA]</scope>
    <source>
        <strain evidence="2 3">DSM 9236</strain>
    </source>
</reference>
<organism evidence="2 3">
    <name type="scientific">Succiniclasticum ruminis DSM 9236</name>
    <dbReference type="NCBI Taxonomy" id="1123323"/>
    <lineage>
        <taxon>Bacteria</taxon>
        <taxon>Bacillati</taxon>
        <taxon>Bacillota</taxon>
        <taxon>Negativicutes</taxon>
        <taxon>Acidaminococcales</taxon>
        <taxon>Acidaminococcaceae</taxon>
        <taxon>Succiniclasticum</taxon>
    </lineage>
</organism>
<evidence type="ECO:0000313" key="2">
    <source>
        <dbReference type="EMBL" id="SFE08970.1"/>
    </source>
</evidence>
<feature type="chain" id="PRO_5011509663" evidence="1">
    <location>
        <begin position="23"/>
        <end position="197"/>
    </location>
</feature>
<dbReference type="Proteomes" id="UP000198896">
    <property type="component" value="Unassembled WGS sequence"/>
</dbReference>
<dbReference type="RefSeq" id="WP_093912526.1">
    <property type="nucleotide sequence ID" value="NZ_FONL01000001.1"/>
</dbReference>
<keyword evidence="1" id="KW-0732">Signal</keyword>
<sequence length="197" mass="22304">MKKIALLLLVSLLLTLQTSVLAARRQVEEVPENPMDWSISTKPPMSEEEKEAARWSLILENDLGLYAYDMSTLGYVSDKNGAVDTNLVGATVKTLFTDKKILKKLQEQYASKLKGKEKLQYCLLDMQYNMAEKTYTVTEMRVFTNKNRIIETKKNKTGFVPVPEKSFAEAMYEICQQFVTEMNAPEAGAQKASLLSK</sequence>
<name>A0A1I1XTS7_9FIRM</name>
<accession>A0A1I1XTS7</accession>
<keyword evidence="3" id="KW-1185">Reference proteome</keyword>